<proteinExistence type="predicted"/>
<dbReference type="Proteomes" id="UP001417504">
    <property type="component" value="Unassembled WGS sequence"/>
</dbReference>
<accession>A0AAP0K672</accession>
<comment type="caution">
    <text evidence="1">The sequence shown here is derived from an EMBL/GenBank/DDBJ whole genome shotgun (WGS) entry which is preliminary data.</text>
</comment>
<protein>
    <submittedName>
        <fullName evidence="1">Uncharacterized protein</fullName>
    </submittedName>
</protein>
<keyword evidence="2" id="KW-1185">Reference proteome</keyword>
<reference evidence="1 2" key="1">
    <citation type="submission" date="2024-01" db="EMBL/GenBank/DDBJ databases">
        <title>Genome assemblies of Stephania.</title>
        <authorList>
            <person name="Yang L."/>
        </authorList>
    </citation>
    <scope>NUCLEOTIDE SEQUENCE [LARGE SCALE GENOMIC DNA]</scope>
    <source>
        <strain evidence="1">QJT</strain>
        <tissue evidence="1">Leaf</tissue>
    </source>
</reference>
<dbReference type="AlphaFoldDB" id="A0AAP0K672"/>
<name>A0AAP0K672_9MAGN</name>
<sequence length="193" mass="22120">MQIHPESKHPKILFDEAKILLVYTPQWGEDVEDDKRVTRGRVNTCIQVHLSKPIALVHAYRDFNMDFQMSSDYLKISVYHLVFRLEITIDFNIRSMSPSALHCGDAVERENLMASRRSIHHLFTVKVLVQSIAQFNPSSSFPSLSIAQFNPSHSFAFDPSLSTKSKVHTFCLTVKELIREFEKIGSTLVPDKD</sequence>
<evidence type="ECO:0000313" key="1">
    <source>
        <dbReference type="EMBL" id="KAK9145848.1"/>
    </source>
</evidence>
<gene>
    <name evidence="1" type="ORF">Sjap_005751</name>
</gene>
<organism evidence="1 2">
    <name type="scientific">Stephania japonica</name>
    <dbReference type="NCBI Taxonomy" id="461633"/>
    <lineage>
        <taxon>Eukaryota</taxon>
        <taxon>Viridiplantae</taxon>
        <taxon>Streptophyta</taxon>
        <taxon>Embryophyta</taxon>
        <taxon>Tracheophyta</taxon>
        <taxon>Spermatophyta</taxon>
        <taxon>Magnoliopsida</taxon>
        <taxon>Ranunculales</taxon>
        <taxon>Menispermaceae</taxon>
        <taxon>Menispermoideae</taxon>
        <taxon>Cissampelideae</taxon>
        <taxon>Stephania</taxon>
    </lineage>
</organism>
<evidence type="ECO:0000313" key="2">
    <source>
        <dbReference type="Proteomes" id="UP001417504"/>
    </source>
</evidence>
<dbReference type="EMBL" id="JBBNAE010000002">
    <property type="protein sequence ID" value="KAK9145848.1"/>
    <property type="molecule type" value="Genomic_DNA"/>
</dbReference>